<accession>A0A8H3TS73</accession>
<comment type="similarity">
    <text evidence="2 7">Belongs to the zinc-containing alcohol dehydrogenase family.</text>
</comment>
<dbReference type="Gene3D" id="3.90.180.10">
    <property type="entry name" value="Medium-chain alcohol dehydrogenases, catalytic domain"/>
    <property type="match status" value="1"/>
</dbReference>
<dbReference type="OrthoDB" id="1879366at2759"/>
<keyword evidence="10" id="KW-1185">Reference proteome</keyword>
<evidence type="ECO:0000313" key="10">
    <source>
        <dbReference type="Proteomes" id="UP000620104"/>
    </source>
</evidence>
<dbReference type="SUPFAM" id="SSF50129">
    <property type="entry name" value="GroES-like"/>
    <property type="match status" value="1"/>
</dbReference>
<protein>
    <recommendedName>
        <fullName evidence="8">Enoyl reductase (ER) domain-containing protein</fullName>
    </recommendedName>
</protein>
<comment type="caution">
    <text evidence="9">The sequence shown here is derived from an EMBL/GenBank/DDBJ whole genome shotgun (WGS) entry which is preliminary data.</text>
</comment>
<dbReference type="GO" id="GO:0005737">
    <property type="term" value="C:cytoplasm"/>
    <property type="evidence" value="ECO:0007669"/>
    <property type="project" value="TreeGrafter"/>
</dbReference>
<dbReference type="AlphaFoldDB" id="A0A8H3TS73"/>
<dbReference type="FunFam" id="3.40.50.720:FF:000039">
    <property type="entry name" value="Alcohol dehydrogenase AdhP"/>
    <property type="match status" value="1"/>
</dbReference>
<dbReference type="InterPro" id="IPR036291">
    <property type="entry name" value="NAD(P)-bd_dom_sf"/>
</dbReference>
<dbReference type="InterPro" id="IPR002328">
    <property type="entry name" value="ADH_Zn_CS"/>
</dbReference>
<name>A0A8H3TS73_9TREE</name>
<proteinExistence type="inferred from homology"/>
<dbReference type="Gene3D" id="3.40.50.720">
    <property type="entry name" value="NAD(P)-binding Rossmann-like Domain"/>
    <property type="match status" value="1"/>
</dbReference>
<evidence type="ECO:0000256" key="7">
    <source>
        <dbReference type="RuleBase" id="RU361277"/>
    </source>
</evidence>
<evidence type="ECO:0000256" key="1">
    <source>
        <dbReference type="ARBA" id="ARBA00001947"/>
    </source>
</evidence>
<dbReference type="InterPro" id="IPR013154">
    <property type="entry name" value="ADH-like_N"/>
</dbReference>
<dbReference type="EMBL" id="BLZA01000013">
    <property type="protein sequence ID" value="GHJ85665.1"/>
    <property type="molecule type" value="Genomic_DNA"/>
</dbReference>
<dbReference type="CDD" id="cd08296">
    <property type="entry name" value="CAD_like"/>
    <property type="match status" value="1"/>
</dbReference>
<keyword evidence="6" id="KW-0520">NAD</keyword>
<dbReference type="SUPFAM" id="SSF51735">
    <property type="entry name" value="NAD(P)-binding Rossmann-fold domains"/>
    <property type="match status" value="1"/>
</dbReference>
<dbReference type="InterPro" id="IPR011032">
    <property type="entry name" value="GroES-like_sf"/>
</dbReference>
<comment type="cofactor">
    <cofactor evidence="1 7">
        <name>Zn(2+)</name>
        <dbReference type="ChEBI" id="CHEBI:29105"/>
    </cofactor>
</comment>
<dbReference type="InterPro" id="IPR013149">
    <property type="entry name" value="ADH-like_C"/>
</dbReference>
<dbReference type="Proteomes" id="UP000620104">
    <property type="component" value="Unassembled WGS sequence"/>
</dbReference>
<evidence type="ECO:0000256" key="6">
    <source>
        <dbReference type="ARBA" id="ARBA00023027"/>
    </source>
</evidence>
<keyword evidence="3 7" id="KW-0479">Metal-binding</keyword>
<dbReference type="Pfam" id="PF08240">
    <property type="entry name" value="ADH_N"/>
    <property type="match status" value="1"/>
</dbReference>
<dbReference type="GO" id="GO:0004022">
    <property type="term" value="F:alcohol dehydrogenase (NAD+) activity"/>
    <property type="evidence" value="ECO:0007669"/>
    <property type="project" value="TreeGrafter"/>
</dbReference>
<keyword evidence="5" id="KW-0560">Oxidoreductase</keyword>
<evidence type="ECO:0000313" key="9">
    <source>
        <dbReference type="EMBL" id="GHJ85665.1"/>
    </source>
</evidence>
<dbReference type="PANTHER" id="PTHR42940:SF7">
    <property type="entry name" value="ALCOHOL DEHYDROGENASE-LIKE N-TERMINAL DOMAIN-CONTAINING PROTEIN"/>
    <property type="match status" value="1"/>
</dbReference>
<feature type="domain" description="Enoyl reductase (ER)" evidence="8">
    <location>
        <begin position="20"/>
        <end position="340"/>
    </location>
</feature>
<reference evidence="9" key="1">
    <citation type="submission" date="2020-07" db="EMBL/GenBank/DDBJ databases">
        <title>Draft Genome Sequence of a Deep-Sea Yeast, Naganishia (Cryptococcus) liquefaciens strain N6.</title>
        <authorList>
            <person name="Han Y.W."/>
            <person name="Kajitani R."/>
            <person name="Morimoto H."/>
            <person name="Parhat M."/>
            <person name="Tsubouchi H."/>
            <person name="Bakenova O."/>
            <person name="Ogata M."/>
            <person name="Argunhan B."/>
            <person name="Aoki R."/>
            <person name="Kajiwara S."/>
            <person name="Itoh T."/>
            <person name="Iwasaki H."/>
        </authorList>
    </citation>
    <scope>NUCLEOTIDE SEQUENCE</scope>
    <source>
        <strain evidence="9">N6</strain>
    </source>
</reference>
<evidence type="ECO:0000256" key="3">
    <source>
        <dbReference type="ARBA" id="ARBA00022723"/>
    </source>
</evidence>
<evidence type="ECO:0000256" key="4">
    <source>
        <dbReference type="ARBA" id="ARBA00022833"/>
    </source>
</evidence>
<dbReference type="InterPro" id="IPR020843">
    <property type="entry name" value="ER"/>
</dbReference>
<dbReference type="GO" id="GO:0008270">
    <property type="term" value="F:zinc ion binding"/>
    <property type="evidence" value="ECO:0007669"/>
    <property type="project" value="InterPro"/>
</dbReference>
<dbReference type="PROSITE" id="PS00059">
    <property type="entry name" value="ADH_ZINC"/>
    <property type="match status" value="1"/>
</dbReference>
<gene>
    <name evidence="9" type="ORF">NliqN6_2067</name>
</gene>
<evidence type="ECO:0000259" key="8">
    <source>
        <dbReference type="SMART" id="SM00829"/>
    </source>
</evidence>
<dbReference type="SMART" id="SM00829">
    <property type="entry name" value="PKS_ER"/>
    <property type="match status" value="1"/>
</dbReference>
<sequence length="346" mass="36275">MSSIANLPKTYTAAVQKEAGKPFEFVDVEMKEPGAGKVLVKVLACGVCHSDSIVKNEIMPVLPRIPGHEIIGVVQATGDGVKGFKVGDRVGSGWHGGHDGSCDQCRAGDFVTCANEGINGILTDGGYAEYCTLDATALAHIPEDADPAKMAPLLCAGVTVFNGMRNMNIKPGSTVAVSGIGGLGHLAIQYAAKSGYNVVALSQSDSKKDLAMKLGAHHYLSGKDVTDQLQKKFGGAALIICTAPNPEVITSLIGGLAVNGILLMLAVPEGPLKIENSIAMIQKRLSIRGWPSGTAKDSEDAVAFALDQGVDCQIETFSLKDADKAYERMISGNVRFRGVLVPEHKS</sequence>
<keyword evidence="4 7" id="KW-0862">Zinc</keyword>
<evidence type="ECO:0000256" key="2">
    <source>
        <dbReference type="ARBA" id="ARBA00008072"/>
    </source>
</evidence>
<organism evidence="9 10">
    <name type="scientific">Naganishia liquefaciens</name>
    <dbReference type="NCBI Taxonomy" id="104408"/>
    <lineage>
        <taxon>Eukaryota</taxon>
        <taxon>Fungi</taxon>
        <taxon>Dikarya</taxon>
        <taxon>Basidiomycota</taxon>
        <taxon>Agaricomycotina</taxon>
        <taxon>Tremellomycetes</taxon>
        <taxon>Filobasidiales</taxon>
        <taxon>Filobasidiaceae</taxon>
        <taxon>Naganishia</taxon>
    </lineage>
</organism>
<evidence type="ECO:0000256" key="5">
    <source>
        <dbReference type="ARBA" id="ARBA00023002"/>
    </source>
</evidence>
<dbReference type="Pfam" id="PF00107">
    <property type="entry name" value="ADH_zinc_N"/>
    <property type="match status" value="1"/>
</dbReference>
<dbReference type="PANTHER" id="PTHR42940">
    <property type="entry name" value="ALCOHOL DEHYDROGENASE 1-RELATED"/>
    <property type="match status" value="1"/>
</dbReference>